<dbReference type="GO" id="GO:0051897">
    <property type="term" value="P:positive regulation of phosphatidylinositol 3-kinase/protein kinase B signal transduction"/>
    <property type="evidence" value="ECO:0007669"/>
    <property type="project" value="TreeGrafter"/>
</dbReference>
<organism evidence="10 11">
    <name type="scientific">Halocaridina rubra</name>
    <name type="common">Hawaiian red shrimp</name>
    <dbReference type="NCBI Taxonomy" id="373956"/>
    <lineage>
        <taxon>Eukaryota</taxon>
        <taxon>Metazoa</taxon>
        <taxon>Ecdysozoa</taxon>
        <taxon>Arthropoda</taxon>
        <taxon>Crustacea</taxon>
        <taxon>Multicrustacea</taxon>
        <taxon>Malacostraca</taxon>
        <taxon>Eumalacostraca</taxon>
        <taxon>Eucarida</taxon>
        <taxon>Decapoda</taxon>
        <taxon>Pleocyemata</taxon>
        <taxon>Caridea</taxon>
        <taxon>Atyoidea</taxon>
        <taxon>Atyidae</taxon>
        <taxon>Halocaridina</taxon>
    </lineage>
</organism>
<keyword evidence="6" id="KW-0472">Membrane</keyword>
<dbReference type="PANTHER" id="PTHR24416:SF619">
    <property type="entry name" value="TYROSINE-PROTEIN KINASE TRANSMEMBRANE RECEPTOR ROR-LIKE PROTEIN"/>
    <property type="match status" value="1"/>
</dbReference>
<dbReference type="GO" id="GO:0050793">
    <property type="term" value="P:regulation of developmental process"/>
    <property type="evidence" value="ECO:0007669"/>
    <property type="project" value="UniProtKB-ARBA"/>
</dbReference>
<dbReference type="GO" id="GO:0005524">
    <property type="term" value="F:ATP binding"/>
    <property type="evidence" value="ECO:0007669"/>
    <property type="project" value="UniProtKB-KW"/>
</dbReference>
<evidence type="ECO:0000256" key="6">
    <source>
        <dbReference type="ARBA" id="ARBA00023136"/>
    </source>
</evidence>
<dbReference type="PROSITE" id="PS50011">
    <property type="entry name" value="PROTEIN_KINASE_DOM"/>
    <property type="match status" value="1"/>
</dbReference>
<evidence type="ECO:0000256" key="3">
    <source>
        <dbReference type="ARBA" id="ARBA00022741"/>
    </source>
</evidence>
<keyword evidence="5" id="KW-0067">ATP-binding</keyword>
<dbReference type="InterPro" id="IPR050122">
    <property type="entry name" value="RTK"/>
</dbReference>
<dbReference type="GO" id="GO:0005030">
    <property type="term" value="F:neurotrophin receptor activity"/>
    <property type="evidence" value="ECO:0007669"/>
    <property type="project" value="TreeGrafter"/>
</dbReference>
<dbReference type="Pfam" id="PF07714">
    <property type="entry name" value="PK_Tyr_Ser-Thr"/>
    <property type="match status" value="1"/>
</dbReference>
<dbReference type="GO" id="GO:0030182">
    <property type="term" value="P:neuron differentiation"/>
    <property type="evidence" value="ECO:0007669"/>
    <property type="project" value="UniProtKB-ARBA"/>
</dbReference>
<evidence type="ECO:0000256" key="5">
    <source>
        <dbReference type="ARBA" id="ARBA00022840"/>
    </source>
</evidence>
<dbReference type="EC" id="2.7.10.1" evidence="10"/>
<name>A0AAN8WH19_HALRR</name>
<dbReference type="SMART" id="SM00219">
    <property type="entry name" value="TyrKc"/>
    <property type="match status" value="1"/>
</dbReference>
<dbReference type="PROSITE" id="PS00109">
    <property type="entry name" value="PROTEIN_KINASE_TYR"/>
    <property type="match status" value="1"/>
</dbReference>
<feature type="domain" description="Protein kinase" evidence="9">
    <location>
        <begin position="1"/>
        <end position="150"/>
    </location>
</feature>
<proteinExistence type="predicted"/>
<dbReference type="Proteomes" id="UP001381693">
    <property type="component" value="Unassembled WGS sequence"/>
</dbReference>
<comment type="caution">
    <text evidence="10">The sequence shown here is derived from an EMBL/GenBank/DDBJ whole genome shotgun (WGS) entry which is preliminary data.</text>
</comment>
<dbReference type="PRINTS" id="PR00109">
    <property type="entry name" value="TYRKINASE"/>
</dbReference>
<keyword evidence="11" id="KW-1185">Reference proteome</keyword>
<dbReference type="GO" id="GO:0010976">
    <property type="term" value="P:positive regulation of neuron projection development"/>
    <property type="evidence" value="ECO:0007669"/>
    <property type="project" value="TreeGrafter"/>
</dbReference>
<dbReference type="InterPro" id="IPR001245">
    <property type="entry name" value="Ser-Thr/Tyr_kinase_cat_dom"/>
</dbReference>
<evidence type="ECO:0000313" key="11">
    <source>
        <dbReference type="Proteomes" id="UP001381693"/>
    </source>
</evidence>
<protein>
    <submittedName>
        <fullName evidence="10">BDNF/NT-3 growth factors receptor</fullName>
        <ecNumber evidence="10">2.7.10.1</ecNumber>
    </submittedName>
</protein>
<dbReference type="GO" id="GO:0005886">
    <property type="term" value="C:plasma membrane"/>
    <property type="evidence" value="ECO:0007669"/>
    <property type="project" value="TreeGrafter"/>
</dbReference>
<evidence type="ECO:0000256" key="7">
    <source>
        <dbReference type="ARBA" id="ARBA00023137"/>
    </source>
</evidence>
<evidence type="ECO:0000259" key="9">
    <source>
        <dbReference type="PROSITE" id="PS50011"/>
    </source>
</evidence>
<dbReference type="EMBL" id="JAXCGZ010020915">
    <property type="protein sequence ID" value="KAK7063184.1"/>
    <property type="molecule type" value="Genomic_DNA"/>
</dbReference>
<keyword evidence="7" id="KW-0829">Tyrosine-protein kinase</keyword>
<dbReference type="GO" id="GO:0043121">
    <property type="term" value="F:neurotrophin binding"/>
    <property type="evidence" value="ECO:0007669"/>
    <property type="project" value="TreeGrafter"/>
</dbReference>
<comment type="catalytic activity">
    <reaction evidence="8">
        <text>L-tyrosyl-[protein] + ATP = O-phospho-L-tyrosyl-[protein] + ADP + H(+)</text>
        <dbReference type="Rhea" id="RHEA:10596"/>
        <dbReference type="Rhea" id="RHEA-COMP:10136"/>
        <dbReference type="Rhea" id="RHEA-COMP:20101"/>
        <dbReference type="ChEBI" id="CHEBI:15378"/>
        <dbReference type="ChEBI" id="CHEBI:30616"/>
        <dbReference type="ChEBI" id="CHEBI:46858"/>
        <dbReference type="ChEBI" id="CHEBI:61978"/>
        <dbReference type="ChEBI" id="CHEBI:456216"/>
        <dbReference type="EC" id="2.7.10.1"/>
    </reaction>
</comment>
<dbReference type="PANTHER" id="PTHR24416">
    <property type="entry name" value="TYROSINE-PROTEIN KINASE RECEPTOR"/>
    <property type="match status" value="1"/>
</dbReference>
<dbReference type="AlphaFoldDB" id="A0AAN8WH19"/>
<keyword evidence="2 10" id="KW-0808">Transferase</keyword>
<evidence type="ECO:0000313" key="10">
    <source>
        <dbReference type="EMBL" id="KAK7063184.1"/>
    </source>
</evidence>
<sequence length="150" mass="17286">MPYGDLAEVLRTCNKQFYVNDPPVKSLGKEDLLNMSVQIASGMEYLSSQHFVHRDLACRNCLVGENLCVKISDFGMSRDVYTCDYYKVGGTRMLPVRWMAPESIMFGKFTLESDVWSFGVVLWEMYSFGKQPYYGNSNEHETRKKTLFSL</sequence>
<dbReference type="SUPFAM" id="SSF56112">
    <property type="entry name" value="Protein kinase-like (PK-like)"/>
    <property type="match status" value="1"/>
</dbReference>
<reference evidence="10 11" key="1">
    <citation type="submission" date="2023-11" db="EMBL/GenBank/DDBJ databases">
        <title>Halocaridina rubra genome assembly.</title>
        <authorList>
            <person name="Smith C."/>
        </authorList>
    </citation>
    <scope>NUCLEOTIDE SEQUENCE [LARGE SCALE GENOMIC DNA]</scope>
    <source>
        <strain evidence="10">EP-1</strain>
        <tissue evidence="10">Whole</tissue>
    </source>
</reference>
<comment type="subcellular location">
    <subcellularLocation>
        <location evidence="1">Endomembrane system</location>
    </subcellularLocation>
</comment>
<dbReference type="GO" id="GO:0048468">
    <property type="term" value="P:cell development"/>
    <property type="evidence" value="ECO:0007669"/>
    <property type="project" value="UniProtKB-ARBA"/>
</dbReference>
<keyword evidence="3" id="KW-0547">Nucleotide-binding</keyword>
<dbReference type="InterPro" id="IPR000719">
    <property type="entry name" value="Prot_kinase_dom"/>
</dbReference>
<dbReference type="GO" id="GO:0004714">
    <property type="term" value="F:transmembrane receptor protein tyrosine kinase activity"/>
    <property type="evidence" value="ECO:0007669"/>
    <property type="project" value="UniProtKB-EC"/>
</dbReference>
<dbReference type="InterPro" id="IPR020635">
    <property type="entry name" value="Tyr_kinase_cat_dom"/>
</dbReference>
<accession>A0AAN8WH19</accession>
<dbReference type="InterPro" id="IPR011009">
    <property type="entry name" value="Kinase-like_dom_sf"/>
</dbReference>
<dbReference type="GO" id="GO:1990090">
    <property type="term" value="P:cellular response to nerve growth factor stimulus"/>
    <property type="evidence" value="ECO:0007669"/>
    <property type="project" value="TreeGrafter"/>
</dbReference>
<dbReference type="GO" id="GO:0030424">
    <property type="term" value="C:axon"/>
    <property type="evidence" value="ECO:0007669"/>
    <property type="project" value="TreeGrafter"/>
</dbReference>
<dbReference type="Gene3D" id="1.10.510.10">
    <property type="entry name" value="Transferase(Phosphotransferase) domain 1"/>
    <property type="match status" value="1"/>
</dbReference>
<evidence type="ECO:0000256" key="4">
    <source>
        <dbReference type="ARBA" id="ARBA00022777"/>
    </source>
</evidence>
<dbReference type="GO" id="GO:0007169">
    <property type="term" value="P:cell surface receptor protein tyrosine kinase signaling pathway"/>
    <property type="evidence" value="ECO:0007669"/>
    <property type="project" value="TreeGrafter"/>
</dbReference>
<dbReference type="GO" id="GO:0012505">
    <property type="term" value="C:endomembrane system"/>
    <property type="evidence" value="ECO:0007669"/>
    <property type="project" value="UniProtKB-SubCell"/>
</dbReference>
<gene>
    <name evidence="10" type="primary">NTRK2_1</name>
    <name evidence="10" type="ORF">SK128_010409</name>
</gene>
<dbReference type="FunFam" id="1.10.510.10:FF:001512">
    <property type="entry name" value="Receptor tyrosine-protein kinase erbB-2"/>
    <property type="match status" value="1"/>
</dbReference>
<evidence type="ECO:0000256" key="1">
    <source>
        <dbReference type="ARBA" id="ARBA00004308"/>
    </source>
</evidence>
<dbReference type="InterPro" id="IPR008266">
    <property type="entry name" value="Tyr_kinase_AS"/>
</dbReference>
<evidence type="ECO:0000256" key="2">
    <source>
        <dbReference type="ARBA" id="ARBA00022679"/>
    </source>
</evidence>
<keyword evidence="10" id="KW-0675">Receptor</keyword>
<dbReference type="GO" id="GO:0043235">
    <property type="term" value="C:receptor complex"/>
    <property type="evidence" value="ECO:0007669"/>
    <property type="project" value="TreeGrafter"/>
</dbReference>
<evidence type="ECO:0000256" key="8">
    <source>
        <dbReference type="ARBA" id="ARBA00051243"/>
    </source>
</evidence>
<keyword evidence="4" id="KW-0418">Kinase</keyword>